<organism evidence="4 5">
    <name type="scientific">Spartinivicinus poritis</name>
    <dbReference type="NCBI Taxonomy" id="2994640"/>
    <lineage>
        <taxon>Bacteria</taxon>
        <taxon>Pseudomonadati</taxon>
        <taxon>Pseudomonadota</taxon>
        <taxon>Gammaproteobacteria</taxon>
        <taxon>Oceanospirillales</taxon>
        <taxon>Zooshikellaceae</taxon>
        <taxon>Spartinivicinus</taxon>
    </lineage>
</organism>
<accession>A0ABT5UAW5</accession>
<dbReference type="Pfam" id="PF00497">
    <property type="entry name" value="SBP_bac_3"/>
    <property type="match status" value="1"/>
</dbReference>
<protein>
    <submittedName>
        <fullName evidence="4">Transporter substrate-binding domain-containing protein</fullName>
    </submittedName>
</protein>
<name>A0ABT5UAW5_9GAMM</name>
<feature type="domain" description="Solute-binding protein family 3/N-terminal" evidence="3">
    <location>
        <begin position="22"/>
        <end position="234"/>
    </location>
</feature>
<dbReference type="Gene3D" id="3.40.190.10">
    <property type="entry name" value="Periplasmic binding protein-like II"/>
    <property type="match status" value="2"/>
</dbReference>
<evidence type="ECO:0000256" key="2">
    <source>
        <dbReference type="ARBA" id="ARBA00022729"/>
    </source>
</evidence>
<dbReference type="PANTHER" id="PTHR35936:SF25">
    <property type="entry name" value="ABC TRANSPORTER SUBSTRATE-BINDING PROTEIN"/>
    <property type="match status" value="1"/>
</dbReference>
<sequence>MKPVITLLVCLLLSYSIYAERIRVATSDWPPFYSPKVENDGILTYIVKETLKPLGHSLTVDFLPWARALALTKAGKYHALLGCWHTKEREAYYYFTKKMLDAGPHFIKKQSEKILVKSPSDLESLTVGVIRHFALSDTLINSIKEKKTFLVEVDSIAQLFELIEYKRVDLILENPLVLKYQYRNKFPKLKYELASAGPDFKNGYIYVCWSKKMPGIKKIIDDYDQSFEQVFKDQRLTEAINDLFQ</sequence>
<dbReference type="SUPFAM" id="SSF53850">
    <property type="entry name" value="Periplasmic binding protein-like II"/>
    <property type="match status" value="1"/>
</dbReference>
<evidence type="ECO:0000259" key="3">
    <source>
        <dbReference type="Pfam" id="PF00497"/>
    </source>
</evidence>
<comment type="similarity">
    <text evidence="1">Belongs to the bacterial solute-binding protein 3 family.</text>
</comment>
<evidence type="ECO:0000256" key="1">
    <source>
        <dbReference type="ARBA" id="ARBA00010333"/>
    </source>
</evidence>
<gene>
    <name evidence="4" type="ORF">ORQ98_16305</name>
</gene>
<reference evidence="4 5" key="1">
    <citation type="submission" date="2022-11" db="EMBL/GenBank/DDBJ databases">
        <title>Spartinivicinus poritis sp. nov., isolated from scleractinian coral Porites lutea.</title>
        <authorList>
            <person name="Zhang G."/>
            <person name="Cai L."/>
            <person name="Wei Q."/>
        </authorList>
    </citation>
    <scope>NUCLEOTIDE SEQUENCE [LARGE SCALE GENOMIC DNA]</scope>
    <source>
        <strain evidence="4 5">A2-2</strain>
    </source>
</reference>
<evidence type="ECO:0000313" key="4">
    <source>
        <dbReference type="EMBL" id="MDE1463520.1"/>
    </source>
</evidence>
<dbReference type="Proteomes" id="UP001528823">
    <property type="component" value="Unassembled WGS sequence"/>
</dbReference>
<evidence type="ECO:0000313" key="5">
    <source>
        <dbReference type="Proteomes" id="UP001528823"/>
    </source>
</evidence>
<dbReference type="PANTHER" id="PTHR35936">
    <property type="entry name" value="MEMBRANE-BOUND LYTIC MUREIN TRANSGLYCOSYLASE F"/>
    <property type="match status" value="1"/>
</dbReference>
<comment type="caution">
    <text evidence="4">The sequence shown here is derived from an EMBL/GenBank/DDBJ whole genome shotgun (WGS) entry which is preliminary data.</text>
</comment>
<proteinExistence type="inferred from homology"/>
<keyword evidence="2" id="KW-0732">Signal</keyword>
<dbReference type="InterPro" id="IPR001638">
    <property type="entry name" value="Solute-binding_3/MltF_N"/>
</dbReference>
<dbReference type="EMBL" id="JAPMOU010000021">
    <property type="protein sequence ID" value="MDE1463520.1"/>
    <property type="molecule type" value="Genomic_DNA"/>
</dbReference>
<dbReference type="RefSeq" id="WP_274689858.1">
    <property type="nucleotide sequence ID" value="NZ_JAPMOU010000021.1"/>
</dbReference>
<keyword evidence="5" id="KW-1185">Reference proteome</keyword>